<evidence type="ECO:0000313" key="3">
    <source>
        <dbReference type="Proteomes" id="UP001233999"/>
    </source>
</evidence>
<feature type="compositionally biased region" description="Basic and acidic residues" evidence="1">
    <location>
        <begin position="23"/>
        <end position="32"/>
    </location>
</feature>
<dbReference type="AlphaFoldDB" id="A0AAD7ZCT4"/>
<accession>A0AAD7ZCT4</accession>
<organism evidence="2 3">
    <name type="scientific">Diploptera punctata</name>
    <name type="common">Pacific beetle cockroach</name>
    <dbReference type="NCBI Taxonomy" id="6984"/>
    <lineage>
        <taxon>Eukaryota</taxon>
        <taxon>Metazoa</taxon>
        <taxon>Ecdysozoa</taxon>
        <taxon>Arthropoda</taxon>
        <taxon>Hexapoda</taxon>
        <taxon>Insecta</taxon>
        <taxon>Pterygota</taxon>
        <taxon>Neoptera</taxon>
        <taxon>Polyneoptera</taxon>
        <taxon>Dictyoptera</taxon>
        <taxon>Blattodea</taxon>
        <taxon>Blaberoidea</taxon>
        <taxon>Blaberidae</taxon>
        <taxon>Diplopterinae</taxon>
        <taxon>Diploptera</taxon>
    </lineage>
</organism>
<feature type="non-terminal residue" evidence="2">
    <location>
        <position position="1"/>
    </location>
</feature>
<evidence type="ECO:0000256" key="1">
    <source>
        <dbReference type="SAM" id="MobiDB-lite"/>
    </source>
</evidence>
<gene>
    <name evidence="2" type="ORF">L9F63_025144</name>
</gene>
<feature type="region of interest" description="Disordered" evidence="1">
    <location>
        <begin position="1"/>
        <end position="60"/>
    </location>
</feature>
<sequence>MCQNRQHNHHVADRWHGGPRAKQPLDEVDGHRTQRATPPRRWRGYADIDYGLKRPDPQPR</sequence>
<proteinExistence type="predicted"/>
<reference evidence="2" key="1">
    <citation type="journal article" date="2023" name="IScience">
        <title>Live-bearing cockroach genome reveals convergent evolutionary mechanisms linked to viviparity in insects and beyond.</title>
        <authorList>
            <person name="Fouks B."/>
            <person name="Harrison M.C."/>
            <person name="Mikhailova A.A."/>
            <person name="Marchal E."/>
            <person name="English S."/>
            <person name="Carruthers M."/>
            <person name="Jennings E.C."/>
            <person name="Chiamaka E.L."/>
            <person name="Frigard R.A."/>
            <person name="Pippel M."/>
            <person name="Attardo G.M."/>
            <person name="Benoit J.B."/>
            <person name="Bornberg-Bauer E."/>
            <person name="Tobe S.S."/>
        </authorList>
    </citation>
    <scope>NUCLEOTIDE SEQUENCE</scope>
    <source>
        <strain evidence="2">Stay&amp;Tobe</strain>
    </source>
</reference>
<feature type="compositionally biased region" description="Basic and acidic residues" evidence="1">
    <location>
        <begin position="44"/>
        <end position="60"/>
    </location>
</feature>
<comment type="caution">
    <text evidence="2">The sequence shown here is derived from an EMBL/GenBank/DDBJ whole genome shotgun (WGS) entry which is preliminary data.</text>
</comment>
<protein>
    <submittedName>
        <fullName evidence="2">Uncharacterized protein</fullName>
    </submittedName>
</protein>
<reference evidence="2" key="2">
    <citation type="submission" date="2023-05" db="EMBL/GenBank/DDBJ databases">
        <authorList>
            <person name="Fouks B."/>
        </authorList>
    </citation>
    <scope>NUCLEOTIDE SEQUENCE</scope>
    <source>
        <strain evidence="2">Stay&amp;Tobe</strain>
        <tissue evidence="2">Testes</tissue>
    </source>
</reference>
<dbReference type="EMBL" id="JASPKZ010009123">
    <property type="protein sequence ID" value="KAJ9577995.1"/>
    <property type="molecule type" value="Genomic_DNA"/>
</dbReference>
<evidence type="ECO:0000313" key="2">
    <source>
        <dbReference type="EMBL" id="KAJ9577995.1"/>
    </source>
</evidence>
<keyword evidence="3" id="KW-1185">Reference proteome</keyword>
<name>A0AAD7ZCT4_DIPPU</name>
<dbReference type="Proteomes" id="UP001233999">
    <property type="component" value="Unassembled WGS sequence"/>
</dbReference>